<dbReference type="Proteomes" id="UP000681967">
    <property type="component" value="Unassembled WGS sequence"/>
</dbReference>
<name>A0A8S2N227_9BILA</name>
<dbReference type="EMBL" id="CAJOBH010004059">
    <property type="protein sequence ID" value="CAF3976477.1"/>
    <property type="molecule type" value="Genomic_DNA"/>
</dbReference>
<organism evidence="1 2">
    <name type="scientific">Rotaria magnacalcarata</name>
    <dbReference type="NCBI Taxonomy" id="392030"/>
    <lineage>
        <taxon>Eukaryota</taxon>
        <taxon>Metazoa</taxon>
        <taxon>Spiralia</taxon>
        <taxon>Gnathifera</taxon>
        <taxon>Rotifera</taxon>
        <taxon>Eurotatoria</taxon>
        <taxon>Bdelloidea</taxon>
        <taxon>Philodinida</taxon>
        <taxon>Philodinidae</taxon>
        <taxon>Rotaria</taxon>
    </lineage>
</organism>
<sequence length="158" mass="17829">MATNVVSDNSSPADNNNVPLFVLMWLDASVNNAENSDAQKKLATIYTNFKTFQSVEHCEDAIQQVTKMSRAILIVSGAYGTDLVPRIHELQQVSSIYVFCLQQEKYIEFAKQYDKIKAIVIDLNALISIIEFDYEQRMNEKNPSLISIPDINPKPKGN</sequence>
<dbReference type="AlphaFoldDB" id="A0A8S2N227"/>
<comment type="caution">
    <text evidence="1">The sequence shown here is derived from an EMBL/GenBank/DDBJ whole genome shotgun (WGS) entry which is preliminary data.</text>
</comment>
<accession>A0A8S2N227</accession>
<proteinExistence type="predicted"/>
<evidence type="ECO:0000313" key="1">
    <source>
        <dbReference type="EMBL" id="CAF3976477.1"/>
    </source>
</evidence>
<reference evidence="1" key="1">
    <citation type="submission" date="2021-02" db="EMBL/GenBank/DDBJ databases">
        <authorList>
            <person name="Nowell W R."/>
        </authorList>
    </citation>
    <scope>NUCLEOTIDE SEQUENCE</scope>
</reference>
<protein>
    <submittedName>
        <fullName evidence="1">Uncharacterized protein</fullName>
    </submittedName>
</protein>
<gene>
    <name evidence="1" type="ORF">BYL167_LOCUS12372</name>
</gene>
<evidence type="ECO:0000313" key="2">
    <source>
        <dbReference type="Proteomes" id="UP000681967"/>
    </source>
</evidence>